<dbReference type="NCBIfam" id="TIGR01409">
    <property type="entry name" value="TAT_signal_seq"/>
    <property type="match status" value="1"/>
</dbReference>
<dbReference type="AlphaFoldDB" id="A0A1U7D469"/>
<dbReference type="InterPro" id="IPR010869">
    <property type="entry name" value="DUF1501"/>
</dbReference>
<evidence type="ECO:0000313" key="2">
    <source>
        <dbReference type="EMBL" id="APX22866.1"/>
    </source>
</evidence>
<accession>A0A1U7D469</accession>
<evidence type="ECO:0000313" key="3">
    <source>
        <dbReference type="Proteomes" id="UP000186559"/>
    </source>
</evidence>
<dbReference type="PROSITE" id="PS51318">
    <property type="entry name" value="TAT"/>
    <property type="match status" value="1"/>
</dbReference>
<name>A0A1U7D469_9RHOB</name>
<dbReference type="OrthoDB" id="9779968at2"/>
<dbReference type="Pfam" id="PF07394">
    <property type="entry name" value="DUF1501"/>
    <property type="match status" value="1"/>
</dbReference>
<protein>
    <submittedName>
        <fullName evidence="2">Twin-arginine translocation pathway signal sequence</fullName>
    </submittedName>
</protein>
<dbReference type="RefSeq" id="WP_076623072.1">
    <property type="nucleotide sequence ID" value="NZ_BMEW01000004.1"/>
</dbReference>
<dbReference type="PANTHER" id="PTHR43737">
    <property type="entry name" value="BLL7424 PROTEIN"/>
    <property type="match status" value="1"/>
</dbReference>
<keyword evidence="3" id="KW-1185">Reference proteome</keyword>
<feature type="signal peptide" evidence="1">
    <location>
        <begin position="1"/>
        <end position="22"/>
    </location>
</feature>
<keyword evidence="1" id="KW-0732">Signal</keyword>
<dbReference type="Proteomes" id="UP000186559">
    <property type="component" value="Chromosome"/>
</dbReference>
<dbReference type="InterPro" id="IPR019546">
    <property type="entry name" value="TAT_signal_bac_arc"/>
</dbReference>
<feature type="chain" id="PRO_5010579548" evidence="1">
    <location>
        <begin position="23"/>
        <end position="411"/>
    </location>
</feature>
<organism evidence="2 3">
    <name type="scientific">Salipiger profundus</name>
    <dbReference type="NCBI Taxonomy" id="1229727"/>
    <lineage>
        <taxon>Bacteria</taxon>
        <taxon>Pseudomonadati</taxon>
        <taxon>Pseudomonadota</taxon>
        <taxon>Alphaproteobacteria</taxon>
        <taxon>Rhodobacterales</taxon>
        <taxon>Roseobacteraceae</taxon>
        <taxon>Salipiger</taxon>
    </lineage>
</organism>
<dbReference type="STRING" id="1229727.Ga0080559_TMP2070"/>
<dbReference type="EMBL" id="CP014796">
    <property type="protein sequence ID" value="APX22866.1"/>
    <property type="molecule type" value="Genomic_DNA"/>
</dbReference>
<dbReference type="KEGG" id="tpro:Ga0080559_TMP2070"/>
<gene>
    <name evidence="2" type="ORF">Ga0080559_TMP2070</name>
</gene>
<reference evidence="2 3" key="1">
    <citation type="submission" date="2016-03" db="EMBL/GenBank/DDBJ databases">
        <title>Deep-sea bacteria in the southern Pacific.</title>
        <authorList>
            <person name="Tang K."/>
        </authorList>
    </citation>
    <scope>NUCLEOTIDE SEQUENCE [LARGE SCALE GENOMIC DNA]</scope>
    <source>
        <strain evidence="2 3">JLT2016</strain>
    </source>
</reference>
<dbReference type="PANTHER" id="PTHR43737:SF1">
    <property type="entry name" value="DUF1501 DOMAIN-CONTAINING PROTEIN"/>
    <property type="match status" value="1"/>
</dbReference>
<evidence type="ECO:0000256" key="1">
    <source>
        <dbReference type="SAM" id="SignalP"/>
    </source>
</evidence>
<sequence length="411" mass="43524" precursor="true">MARDLSRRAFLTRSAAIGCSLAASPLVTPVTFAAAPGESRLVVIILRGAMDGLAAVQPYGDPAWAALRGRPDLGAEDGPADLDGFYAMHPALRPLLPLWRQGELGFIHAVSTPYRDKRSHFDGQDLLEAGITDLSGGLSRDGWLNRLLQHYPGVGTETAYAVGRDALPILNGEAPVSRWTPEADLSLSPQAVRLAELVMQDDPAFAAALGQALRIAGADGDAVESGMGPEEVDSMMGEALTATRGQSAEVRVAGFVGAQLRRESRIASFSINGWDTHDHQERHLKGALGGLSDVILTLRESMGGDVWKKTAVVAMTEFGRTASINGTSGTDHGTGGAMVLAGGAIRGGRVVAEWPGLDEASLYARRDLMPTRDLRAHAGWLINGLFGLDRGVIERDVFPGVELGADPRLLL</sequence>
<proteinExistence type="predicted"/>
<dbReference type="InterPro" id="IPR006311">
    <property type="entry name" value="TAT_signal"/>
</dbReference>